<reference evidence="3 4" key="1">
    <citation type="submission" date="2015-09" db="EMBL/GenBank/DDBJ databases">
        <title>Identification and resolution of microdiversity through metagenomic sequencing of parallel consortia.</title>
        <authorList>
            <person name="Nelson W.C."/>
            <person name="Romine M.F."/>
            <person name="Lindemann S.R."/>
        </authorList>
    </citation>
    <scope>NUCLEOTIDE SEQUENCE [LARGE SCALE GENOMIC DNA]</scope>
    <source>
        <strain evidence="3">HL-49</strain>
    </source>
</reference>
<dbReference type="EMBL" id="LJXT01000002">
    <property type="protein sequence ID" value="KPQ20095.1"/>
    <property type="molecule type" value="Genomic_DNA"/>
</dbReference>
<dbReference type="InterPro" id="IPR003010">
    <property type="entry name" value="C-N_Hydrolase"/>
</dbReference>
<dbReference type="PANTHER" id="PTHR43674">
    <property type="entry name" value="NITRILASE C965.09-RELATED"/>
    <property type="match status" value="1"/>
</dbReference>
<dbReference type="CDD" id="cd07197">
    <property type="entry name" value="nitrilase"/>
    <property type="match status" value="1"/>
</dbReference>
<dbReference type="Gene3D" id="3.60.110.10">
    <property type="entry name" value="Carbon-nitrogen hydrolase"/>
    <property type="match status" value="1"/>
</dbReference>
<dbReference type="InterPro" id="IPR050345">
    <property type="entry name" value="Aliph_Amidase/BUP"/>
</dbReference>
<gene>
    <name evidence="3" type="ORF">HLUCCX10_00575</name>
</gene>
<dbReference type="eggNOG" id="COG0388">
    <property type="taxonomic scope" value="Bacteria"/>
</dbReference>
<feature type="domain" description="CN hydrolase" evidence="2">
    <location>
        <begin position="64"/>
        <end position="282"/>
    </location>
</feature>
<comment type="caution">
    <text evidence="3">The sequence shown here is derived from an EMBL/GenBank/DDBJ whole genome shotgun (WGS) entry which is preliminary data.</text>
</comment>
<proteinExistence type="predicted"/>
<sequence>MRRILISSVLLIIFIWLIWSFSGRSYPLEEPELYLDLVEEINPSDTSKSNIVGIQPYMETSDYLDQETFYRKLELYLHESRKTGLIRSSTIVLLPEYLGTWLVLSGEKHNLAKKETVEEAMTTLILSNIVDFSINLIRSKEEDKITAAIFRMKSLKMAKDYFDTFSKLSKDFNCFIAAGSIVLPKPQVIDGELIIDSSEPLYNASFIFGPDGKIIGKPILKAFPIDTELPFVQSQPVEQLPVFELPMGKTALMICADSWYPEPYTKAAKEKTEVILVPSYLTGENAMKNLWQGYNGMEAPTGTELTDIQKITEWEAWNKYALPGKIGKTSAKVGMNVFLRGKLWEMGADGQPLAILNGQALKPTAAARAGIWSLNY</sequence>
<protein>
    <submittedName>
        <fullName evidence="3">Putative amidohydrolase</fullName>
    </submittedName>
</protein>
<name>A0A0P8CB73_9BACT</name>
<dbReference type="PANTHER" id="PTHR43674:SF13">
    <property type="entry name" value="CN HYDROLASE DOMAIN-CONTAINING PROTEIN"/>
    <property type="match status" value="1"/>
</dbReference>
<evidence type="ECO:0000313" key="3">
    <source>
        <dbReference type="EMBL" id="KPQ20095.1"/>
    </source>
</evidence>
<accession>A0A0P8CB73</accession>
<dbReference type="InterPro" id="IPR036526">
    <property type="entry name" value="C-N_Hydrolase_sf"/>
</dbReference>
<dbReference type="Pfam" id="PF00795">
    <property type="entry name" value="CN_hydrolase"/>
    <property type="match status" value="1"/>
</dbReference>
<dbReference type="PATRIC" id="fig|1305737.6.peg.574"/>
<evidence type="ECO:0000313" key="4">
    <source>
        <dbReference type="Proteomes" id="UP000050421"/>
    </source>
</evidence>
<dbReference type="OrthoDB" id="9811121at2"/>
<dbReference type="AlphaFoldDB" id="A0A0P8CB73"/>
<organism evidence="3 4">
    <name type="scientific">Algoriphagus marincola HL-49</name>
    <dbReference type="NCBI Taxonomy" id="1305737"/>
    <lineage>
        <taxon>Bacteria</taxon>
        <taxon>Pseudomonadati</taxon>
        <taxon>Bacteroidota</taxon>
        <taxon>Cytophagia</taxon>
        <taxon>Cytophagales</taxon>
        <taxon>Cyclobacteriaceae</taxon>
        <taxon>Algoriphagus</taxon>
    </lineage>
</organism>
<dbReference type="STRING" id="1305737.GCA_000526355_00486"/>
<evidence type="ECO:0000256" key="1">
    <source>
        <dbReference type="ARBA" id="ARBA00022801"/>
    </source>
</evidence>
<dbReference type="GO" id="GO:0016811">
    <property type="term" value="F:hydrolase activity, acting on carbon-nitrogen (but not peptide) bonds, in linear amides"/>
    <property type="evidence" value="ECO:0007669"/>
    <property type="project" value="TreeGrafter"/>
</dbReference>
<keyword evidence="1 3" id="KW-0378">Hydrolase</keyword>
<evidence type="ECO:0000259" key="2">
    <source>
        <dbReference type="Pfam" id="PF00795"/>
    </source>
</evidence>
<dbReference type="SUPFAM" id="SSF56317">
    <property type="entry name" value="Carbon-nitrogen hydrolase"/>
    <property type="match status" value="1"/>
</dbReference>
<dbReference type="Proteomes" id="UP000050421">
    <property type="component" value="Unassembled WGS sequence"/>
</dbReference>